<dbReference type="GO" id="GO:0016887">
    <property type="term" value="F:ATP hydrolysis activity"/>
    <property type="evidence" value="ECO:0007669"/>
    <property type="project" value="InterPro"/>
</dbReference>
<dbReference type="KEGG" id="rbu:PG1C_09440"/>
<dbReference type="STRING" id="1565605.PG1C_09440"/>
<comment type="subcellular location">
    <subcellularLocation>
        <location evidence="2">Cell inner membrane</location>
        <topology evidence="2">Peripheral membrane protein</topology>
        <orientation evidence="2">Cytoplasmic side</orientation>
    </subcellularLocation>
</comment>
<dbReference type="GO" id="GO:0005524">
    <property type="term" value="F:ATP binding"/>
    <property type="evidence" value="ECO:0007669"/>
    <property type="project" value="UniProtKB-UniRule"/>
</dbReference>
<protein>
    <recommendedName>
        <fullName evidence="2">Type IV secretion system protein</fullName>
    </recommendedName>
</protein>
<dbReference type="CDD" id="cd01130">
    <property type="entry name" value="VirB11-like_ATPase"/>
    <property type="match status" value="1"/>
</dbReference>
<dbReference type="NCBIfam" id="TIGR02788">
    <property type="entry name" value="VirB11"/>
    <property type="match status" value="1"/>
</dbReference>
<dbReference type="HOGENOM" id="CLU_005379_3_1_4"/>
<accession>A0A0C5JCQ7</accession>
<gene>
    <name evidence="4" type="ORF">PG1C_09440</name>
</gene>
<dbReference type="GO" id="GO:0043684">
    <property type="term" value="C:type IV secretion system complex"/>
    <property type="evidence" value="ECO:0007669"/>
    <property type="project" value="UniProtKB-UniRule"/>
</dbReference>
<comment type="similarity">
    <text evidence="1 2">Belongs to the GSP E family.</text>
</comment>
<comment type="function">
    <text evidence="2">Part of the Type IV secretion system.</text>
</comment>
<dbReference type="InterPro" id="IPR014155">
    <property type="entry name" value="VirB11"/>
</dbReference>
<feature type="domain" description="Bacterial type II secretion system protein E" evidence="3">
    <location>
        <begin position="4"/>
        <end position="284"/>
    </location>
</feature>
<keyword evidence="2" id="KW-0547">Nucleotide-binding</keyword>
<keyword evidence="5" id="KW-1185">Reference proteome</keyword>
<dbReference type="GO" id="GO:0044097">
    <property type="term" value="P:secretion by the type IV secretion system"/>
    <property type="evidence" value="ECO:0007669"/>
    <property type="project" value="InterPro"/>
</dbReference>
<evidence type="ECO:0000259" key="3">
    <source>
        <dbReference type="Pfam" id="PF00437"/>
    </source>
</evidence>
<reference evidence="4 5" key="1">
    <citation type="journal article" date="2015" name="Genome Announc.">
        <title>Complete Genome Sequence of a Novel Bacterium within the Family Rhodocyclaceae That Degrades Polycyclic Aromatic Hydrocarbons.</title>
        <authorList>
            <person name="Singleton D.R."/>
            <person name="Dickey A.N."/>
            <person name="Scholl E.H."/>
            <person name="Wright F.A."/>
            <person name="Aitken M.D."/>
        </authorList>
    </citation>
    <scope>NUCLEOTIDE SEQUENCE [LARGE SCALE GENOMIC DNA]</scope>
    <source>
        <strain evidence="5">PG1-Ca6</strain>
    </source>
</reference>
<evidence type="ECO:0000256" key="2">
    <source>
        <dbReference type="RuleBase" id="RU366071"/>
    </source>
</evidence>
<proteinExistence type="inferred from homology"/>
<dbReference type="EMBL" id="CP010554">
    <property type="protein sequence ID" value="AJP49569.1"/>
    <property type="molecule type" value="Genomic_DNA"/>
</dbReference>
<evidence type="ECO:0000313" key="5">
    <source>
        <dbReference type="Proteomes" id="UP000061603"/>
    </source>
</evidence>
<dbReference type="Gene3D" id="3.30.450.90">
    <property type="match status" value="1"/>
</dbReference>
<dbReference type="GO" id="GO:0005886">
    <property type="term" value="C:plasma membrane"/>
    <property type="evidence" value="ECO:0007669"/>
    <property type="project" value="UniProtKB-SubCell"/>
</dbReference>
<evidence type="ECO:0000256" key="1">
    <source>
        <dbReference type="ARBA" id="ARBA00006611"/>
    </source>
</evidence>
<keyword evidence="2" id="KW-1003">Cell membrane</keyword>
<sequence length="323" mass="36528">MMPLQQWLDEPDVTEISVNGAREIWIAKQGQPYMERHEAEELTHEVLLELAQQVATSTEQEVSKEKPLLSAELPNGYRIQFVLPPAAGRNVVLSIRKPAVLNLSLDDYDKAGAFTLTNQISMLERETENTLRTVYANREYGRFLRIAVKMRKNILISAGTDTGKTTLLNAMLKEIPEHERLVIIEDARELRPPQTNVVRLFYSRGEQGLAQVTAQELCEATLRLRPDRILLGELRGKEAFTYLRTINSGHPGSITTIHSDSPRLAFEQLALMVMQGFPSIDKSLVIDYVRSIIPIVIQLKRSEGKRYISEIYYADADTPVVAV</sequence>
<dbReference type="PANTHER" id="PTHR30486:SF6">
    <property type="entry name" value="TYPE IV PILUS RETRACTATION ATPASE PILT"/>
    <property type="match status" value="1"/>
</dbReference>
<dbReference type="Gene3D" id="3.40.50.300">
    <property type="entry name" value="P-loop containing nucleotide triphosphate hydrolases"/>
    <property type="match status" value="1"/>
</dbReference>
<dbReference type="PATRIC" id="fig|1565605.3.peg.2010"/>
<name>A0A0C5JCQ7_9PROT</name>
<dbReference type="PANTHER" id="PTHR30486">
    <property type="entry name" value="TWITCHING MOTILITY PROTEIN PILT"/>
    <property type="match status" value="1"/>
</dbReference>
<keyword evidence="2" id="KW-0997">Cell inner membrane</keyword>
<dbReference type="Pfam" id="PF00437">
    <property type="entry name" value="T2SSE"/>
    <property type="match status" value="1"/>
</dbReference>
<dbReference type="AlphaFoldDB" id="A0A0C5JCQ7"/>
<keyword evidence="2" id="KW-0067">ATP-binding</keyword>
<evidence type="ECO:0000313" key="4">
    <source>
        <dbReference type="EMBL" id="AJP49569.1"/>
    </source>
</evidence>
<organism evidence="4 5">
    <name type="scientific">Rugosibacter aromaticivorans</name>
    <dbReference type="NCBI Taxonomy" id="1565605"/>
    <lineage>
        <taxon>Bacteria</taxon>
        <taxon>Pseudomonadati</taxon>
        <taxon>Pseudomonadota</taxon>
        <taxon>Betaproteobacteria</taxon>
        <taxon>Nitrosomonadales</taxon>
        <taxon>Sterolibacteriaceae</taxon>
        <taxon>Rugosibacter</taxon>
    </lineage>
</organism>
<dbReference type="InterPro" id="IPR050921">
    <property type="entry name" value="T4SS_GSP_E_ATPase"/>
</dbReference>
<keyword evidence="2" id="KW-0472">Membrane</keyword>
<dbReference type="InterPro" id="IPR027417">
    <property type="entry name" value="P-loop_NTPase"/>
</dbReference>
<dbReference type="SUPFAM" id="SSF52540">
    <property type="entry name" value="P-loop containing nucleoside triphosphate hydrolases"/>
    <property type="match status" value="1"/>
</dbReference>
<dbReference type="InterPro" id="IPR001482">
    <property type="entry name" value="T2SS/T4SS_dom"/>
</dbReference>
<dbReference type="Proteomes" id="UP000061603">
    <property type="component" value="Chromosome"/>
</dbReference>